<protein>
    <submittedName>
        <fullName evidence="3">Arf-GAP with Rho-GAP domain, ANK repeat and PH domain-containing protein 2</fullName>
    </submittedName>
</protein>
<comment type="caution">
    <text evidence="3">The sequence shown here is derived from an EMBL/GenBank/DDBJ whole genome shotgun (WGS) entry which is preliminary data.</text>
</comment>
<accession>A0A4Z2HC77</accession>
<dbReference type="AlphaFoldDB" id="A0A4Z2HC77"/>
<feature type="region of interest" description="Disordered" evidence="1">
    <location>
        <begin position="1"/>
        <end position="44"/>
    </location>
</feature>
<evidence type="ECO:0000256" key="1">
    <source>
        <dbReference type="SAM" id="MobiDB-lite"/>
    </source>
</evidence>
<dbReference type="Proteomes" id="UP000314294">
    <property type="component" value="Unassembled WGS sequence"/>
</dbReference>
<dbReference type="PROSITE" id="PS50003">
    <property type="entry name" value="PH_DOMAIN"/>
    <property type="match status" value="1"/>
</dbReference>
<name>A0A4Z2HC77_9TELE</name>
<evidence type="ECO:0000259" key="2">
    <source>
        <dbReference type="PROSITE" id="PS50003"/>
    </source>
</evidence>
<organism evidence="3 4">
    <name type="scientific">Liparis tanakae</name>
    <name type="common">Tanaka's snailfish</name>
    <dbReference type="NCBI Taxonomy" id="230148"/>
    <lineage>
        <taxon>Eukaryota</taxon>
        <taxon>Metazoa</taxon>
        <taxon>Chordata</taxon>
        <taxon>Craniata</taxon>
        <taxon>Vertebrata</taxon>
        <taxon>Euteleostomi</taxon>
        <taxon>Actinopterygii</taxon>
        <taxon>Neopterygii</taxon>
        <taxon>Teleostei</taxon>
        <taxon>Neoteleostei</taxon>
        <taxon>Acanthomorphata</taxon>
        <taxon>Eupercaria</taxon>
        <taxon>Perciformes</taxon>
        <taxon>Cottioidei</taxon>
        <taxon>Cottales</taxon>
        <taxon>Liparidae</taxon>
        <taxon>Liparis</taxon>
    </lineage>
</organism>
<sequence>MHIVSPGERQEWMETLQTAARPPACGSQKRADSLPRPSSTNKRGLLELRGYKGRVLVSLAGSKVRLCKTEQISPALV</sequence>
<evidence type="ECO:0000313" key="3">
    <source>
        <dbReference type="EMBL" id="TNN63231.1"/>
    </source>
</evidence>
<keyword evidence="4" id="KW-1185">Reference proteome</keyword>
<dbReference type="InterPro" id="IPR001849">
    <property type="entry name" value="PH_domain"/>
</dbReference>
<proteinExistence type="predicted"/>
<evidence type="ECO:0000313" key="4">
    <source>
        <dbReference type="Proteomes" id="UP000314294"/>
    </source>
</evidence>
<feature type="domain" description="PH" evidence="2">
    <location>
        <begin position="1"/>
        <end position="21"/>
    </location>
</feature>
<dbReference type="EMBL" id="SRLO01000278">
    <property type="protein sequence ID" value="TNN63231.1"/>
    <property type="molecule type" value="Genomic_DNA"/>
</dbReference>
<reference evidence="3 4" key="1">
    <citation type="submission" date="2019-03" db="EMBL/GenBank/DDBJ databases">
        <title>First draft genome of Liparis tanakae, snailfish: a comprehensive survey of snailfish specific genes.</title>
        <authorList>
            <person name="Kim W."/>
            <person name="Song I."/>
            <person name="Jeong J.-H."/>
            <person name="Kim D."/>
            <person name="Kim S."/>
            <person name="Ryu S."/>
            <person name="Song J.Y."/>
            <person name="Lee S.K."/>
        </authorList>
    </citation>
    <scope>NUCLEOTIDE SEQUENCE [LARGE SCALE GENOMIC DNA]</scope>
    <source>
        <tissue evidence="3">Muscle</tissue>
    </source>
</reference>
<gene>
    <name evidence="3" type="primary">Arap2</name>
    <name evidence="3" type="ORF">EYF80_026574</name>
</gene>